<proteinExistence type="predicted"/>
<dbReference type="EMBL" id="BPLR01019684">
    <property type="protein sequence ID" value="GIX70543.1"/>
    <property type="molecule type" value="Genomic_DNA"/>
</dbReference>
<evidence type="ECO:0000313" key="1">
    <source>
        <dbReference type="EMBL" id="GIX70543.1"/>
    </source>
</evidence>
<protein>
    <submittedName>
        <fullName evidence="1">Uncharacterized protein</fullName>
    </submittedName>
</protein>
<evidence type="ECO:0000313" key="2">
    <source>
        <dbReference type="Proteomes" id="UP001054945"/>
    </source>
</evidence>
<reference evidence="1 2" key="1">
    <citation type="submission" date="2021-06" db="EMBL/GenBank/DDBJ databases">
        <title>Caerostris extrusa draft genome.</title>
        <authorList>
            <person name="Kono N."/>
            <person name="Arakawa K."/>
        </authorList>
    </citation>
    <scope>NUCLEOTIDE SEQUENCE [LARGE SCALE GENOMIC DNA]</scope>
</reference>
<accession>A0AAV4MDR1</accession>
<sequence>MPSKNCQLAKRNGLLFLIHYSPKLNHISHRKETHSPSNSVIGFVFKMRRKEEKEKKKGGSVQGEPLSRGWAAIDFGNTVFDTVCCPDIECL</sequence>
<organism evidence="1 2">
    <name type="scientific">Caerostris extrusa</name>
    <name type="common">Bark spider</name>
    <name type="synonym">Caerostris bankana</name>
    <dbReference type="NCBI Taxonomy" id="172846"/>
    <lineage>
        <taxon>Eukaryota</taxon>
        <taxon>Metazoa</taxon>
        <taxon>Ecdysozoa</taxon>
        <taxon>Arthropoda</taxon>
        <taxon>Chelicerata</taxon>
        <taxon>Arachnida</taxon>
        <taxon>Araneae</taxon>
        <taxon>Araneomorphae</taxon>
        <taxon>Entelegynae</taxon>
        <taxon>Araneoidea</taxon>
        <taxon>Araneidae</taxon>
        <taxon>Caerostris</taxon>
    </lineage>
</organism>
<dbReference type="Proteomes" id="UP001054945">
    <property type="component" value="Unassembled WGS sequence"/>
</dbReference>
<name>A0AAV4MDR1_CAEEX</name>
<keyword evidence="2" id="KW-1185">Reference proteome</keyword>
<dbReference type="AlphaFoldDB" id="A0AAV4MDR1"/>
<gene>
    <name evidence="1" type="ORF">CEXT_496361</name>
</gene>
<comment type="caution">
    <text evidence="1">The sequence shown here is derived from an EMBL/GenBank/DDBJ whole genome shotgun (WGS) entry which is preliminary data.</text>
</comment>